<dbReference type="InterPro" id="IPR051226">
    <property type="entry name" value="PP1_Regulatory_Subunit"/>
</dbReference>
<reference evidence="3" key="1">
    <citation type="submission" date="2019-11" db="UniProtKB">
        <authorList>
            <consortium name="WormBaseParasite"/>
        </authorList>
    </citation>
    <scope>IDENTIFICATION</scope>
</reference>
<feature type="compositionally biased region" description="Basic and acidic residues" evidence="2">
    <location>
        <begin position="35"/>
        <end position="45"/>
    </location>
</feature>
<dbReference type="SUPFAM" id="SSF48403">
    <property type="entry name" value="Ankyrin repeat"/>
    <property type="match status" value="1"/>
</dbReference>
<dbReference type="PANTHER" id="PTHR24179:SF29">
    <property type="entry name" value="LD46604P"/>
    <property type="match status" value="1"/>
</dbReference>
<accession>A0A5K3F2S9</accession>
<dbReference type="WBParaSite" id="MCU_004481-RA">
    <property type="protein sequence ID" value="MCU_004481-RA"/>
    <property type="gene ID" value="MCU_004481"/>
</dbReference>
<name>A0A5K3F2S9_MESCO</name>
<dbReference type="GO" id="GO:0005737">
    <property type="term" value="C:cytoplasm"/>
    <property type="evidence" value="ECO:0007669"/>
    <property type="project" value="TreeGrafter"/>
</dbReference>
<proteinExistence type="predicted"/>
<dbReference type="PANTHER" id="PTHR24179">
    <property type="entry name" value="PROTEIN PHOSPHATASE 1 REGULATORY SUBUNIT 12"/>
    <property type="match status" value="1"/>
</dbReference>
<dbReference type="AlphaFoldDB" id="A0A5K3F2S9"/>
<dbReference type="GO" id="GO:0017020">
    <property type="term" value="F:myosin phosphatase regulator activity"/>
    <property type="evidence" value="ECO:0007669"/>
    <property type="project" value="TreeGrafter"/>
</dbReference>
<feature type="region of interest" description="Disordered" evidence="2">
    <location>
        <begin position="1"/>
        <end position="69"/>
    </location>
</feature>
<evidence type="ECO:0000256" key="2">
    <source>
        <dbReference type="SAM" id="MobiDB-lite"/>
    </source>
</evidence>
<dbReference type="GO" id="GO:0004857">
    <property type="term" value="F:enzyme inhibitor activity"/>
    <property type="evidence" value="ECO:0007669"/>
    <property type="project" value="TreeGrafter"/>
</dbReference>
<dbReference type="InterPro" id="IPR036770">
    <property type="entry name" value="Ankyrin_rpt-contain_sf"/>
</dbReference>
<keyword evidence="1" id="KW-0677">Repeat</keyword>
<dbReference type="Gene3D" id="1.25.40.20">
    <property type="entry name" value="Ankyrin repeat-containing domain"/>
    <property type="match status" value="1"/>
</dbReference>
<protein>
    <submittedName>
        <fullName evidence="3">ANK_REP_REGION domain-containing protein</fullName>
    </submittedName>
</protein>
<evidence type="ECO:0000256" key="1">
    <source>
        <dbReference type="ARBA" id="ARBA00022737"/>
    </source>
</evidence>
<organism evidence="3">
    <name type="scientific">Mesocestoides corti</name>
    <name type="common">Flatworm</name>
    <dbReference type="NCBI Taxonomy" id="53468"/>
    <lineage>
        <taxon>Eukaryota</taxon>
        <taxon>Metazoa</taxon>
        <taxon>Spiralia</taxon>
        <taxon>Lophotrochozoa</taxon>
        <taxon>Platyhelminthes</taxon>
        <taxon>Cestoda</taxon>
        <taxon>Eucestoda</taxon>
        <taxon>Cyclophyllidea</taxon>
        <taxon>Mesocestoididae</taxon>
        <taxon>Mesocestoides</taxon>
    </lineage>
</organism>
<evidence type="ECO:0000313" key="3">
    <source>
        <dbReference type="WBParaSite" id="MCU_004481-RA"/>
    </source>
</evidence>
<sequence length="115" mass="12946">MSNLDSCETPPVRVPDMERIRNARRKRQQQLKRWAQYDRSMEKKERKSRTSVSPPPGSNPGGRSHPGLLRAVQFSQAVILLEAAARDDLDEVRKLLSQGVCPNVTNTDGLTALHQ</sequence>